<feature type="non-terminal residue" evidence="13">
    <location>
        <position position="1"/>
    </location>
</feature>
<evidence type="ECO:0000256" key="4">
    <source>
        <dbReference type="ARBA" id="ARBA00022741"/>
    </source>
</evidence>
<comment type="similarity">
    <text evidence="1">Belongs to the class-II aminoacyl-tRNA synthetase family.</text>
</comment>
<dbReference type="InterPro" id="IPR012340">
    <property type="entry name" value="NA-bd_OB-fold"/>
</dbReference>
<evidence type="ECO:0000313" key="14">
    <source>
        <dbReference type="Proteomes" id="UP001189429"/>
    </source>
</evidence>
<dbReference type="SUPFAM" id="SSF50249">
    <property type="entry name" value="Nucleic acid-binding proteins"/>
    <property type="match status" value="1"/>
</dbReference>
<dbReference type="EC" id="6.1.1.6" evidence="2 10"/>
<gene>
    <name evidence="13" type="ORF">PCOR1329_LOCUS82900</name>
</gene>
<evidence type="ECO:0000256" key="1">
    <source>
        <dbReference type="ARBA" id="ARBA00008226"/>
    </source>
</evidence>
<dbReference type="InterPro" id="IPR004364">
    <property type="entry name" value="Aa-tRNA-synt_II"/>
</dbReference>
<dbReference type="Pfam" id="PF01336">
    <property type="entry name" value="tRNA_anti-codon"/>
    <property type="match status" value="1"/>
</dbReference>
<protein>
    <recommendedName>
        <fullName evidence="2 10">Lysine--tRNA ligase</fullName>
        <ecNumber evidence="2 10">6.1.1.6</ecNumber>
    </recommendedName>
    <alternativeName>
        <fullName evidence="8 10">Lysyl-tRNA synthetase</fullName>
    </alternativeName>
</protein>
<keyword evidence="3" id="KW-0436">Ligase</keyword>
<evidence type="ECO:0000259" key="12">
    <source>
        <dbReference type="PROSITE" id="PS50862"/>
    </source>
</evidence>
<dbReference type="NCBIfam" id="TIGR00499">
    <property type="entry name" value="lysS_bact"/>
    <property type="match status" value="1"/>
</dbReference>
<keyword evidence="4" id="KW-0547">Nucleotide-binding</keyword>
<comment type="catalytic activity">
    <reaction evidence="9 10">
        <text>tRNA(Lys) + L-lysine + ATP = L-lysyl-tRNA(Lys) + AMP + diphosphate</text>
        <dbReference type="Rhea" id="RHEA:20792"/>
        <dbReference type="Rhea" id="RHEA-COMP:9696"/>
        <dbReference type="Rhea" id="RHEA-COMP:9697"/>
        <dbReference type="ChEBI" id="CHEBI:30616"/>
        <dbReference type="ChEBI" id="CHEBI:32551"/>
        <dbReference type="ChEBI" id="CHEBI:33019"/>
        <dbReference type="ChEBI" id="CHEBI:78442"/>
        <dbReference type="ChEBI" id="CHEBI:78529"/>
        <dbReference type="ChEBI" id="CHEBI:456215"/>
        <dbReference type="EC" id="6.1.1.6"/>
    </reaction>
</comment>
<keyword evidence="7" id="KW-0030">Aminoacyl-tRNA synthetase</keyword>
<evidence type="ECO:0000256" key="11">
    <source>
        <dbReference type="SAM" id="MobiDB-lite"/>
    </source>
</evidence>
<dbReference type="InterPro" id="IPR045864">
    <property type="entry name" value="aa-tRNA-synth_II/BPL/LPL"/>
</dbReference>
<name>A0ABN9Y6C6_9DINO</name>
<evidence type="ECO:0000256" key="10">
    <source>
        <dbReference type="RuleBase" id="RU003748"/>
    </source>
</evidence>
<reference evidence="13" key="1">
    <citation type="submission" date="2023-10" db="EMBL/GenBank/DDBJ databases">
        <authorList>
            <person name="Chen Y."/>
            <person name="Shah S."/>
            <person name="Dougan E. K."/>
            <person name="Thang M."/>
            <person name="Chan C."/>
        </authorList>
    </citation>
    <scope>NUCLEOTIDE SEQUENCE [LARGE SCALE GENOMIC DNA]</scope>
</reference>
<feature type="region of interest" description="Disordered" evidence="11">
    <location>
        <begin position="1"/>
        <end position="57"/>
    </location>
</feature>
<dbReference type="CDD" id="cd00775">
    <property type="entry name" value="LysRS_core"/>
    <property type="match status" value="1"/>
</dbReference>
<dbReference type="InterPro" id="IPR018149">
    <property type="entry name" value="Lys-tRNA-synth_II_C"/>
</dbReference>
<dbReference type="Gene3D" id="2.40.50.140">
    <property type="entry name" value="Nucleic acid-binding proteins"/>
    <property type="match status" value="1"/>
</dbReference>
<dbReference type="SUPFAM" id="SSF55681">
    <property type="entry name" value="Class II aaRS and biotin synthetases"/>
    <property type="match status" value="1"/>
</dbReference>
<dbReference type="PANTHER" id="PTHR42918">
    <property type="entry name" value="LYSYL-TRNA SYNTHETASE"/>
    <property type="match status" value="1"/>
</dbReference>
<feature type="compositionally biased region" description="Basic and acidic residues" evidence="11">
    <location>
        <begin position="8"/>
        <end position="33"/>
    </location>
</feature>
<dbReference type="Gene3D" id="3.30.930.10">
    <property type="entry name" value="Bira Bifunctional Protein, Domain 2"/>
    <property type="match status" value="1"/>
</dbReference>
<comment type="caution">
    <text evidence="13">The sequence shown here is derived from an EMBL/GenBank/DDBJ whole genome shotgun (WGS) entry which is preliminary data.</text>
</comment>
<dbReference type="PROSITE" id="PS50862">
    <property type="entry name" value="AA_TRNA_LIGASE_II"/>
    <property type="match status" value="1"/>
</dbReference>
<dbReference type="InterPro" id="IPR034762">
    <property type="entry name" value="Lys-tRNA-ligase_II_bac/euk"/>
</dbReference>
<evidence type="ECO:0000313" key="13">
    <source>
        <dbReference type="EMBL" id="CAK0908141.1"/>
    </source>
</evidence>
<evidence type="ECO:0000256" key="6">
    <source>
        <dbReference type="ARBA" id="ARBA00022917"/>
    </source>
</evidence>
<dbReference type="PIRSF" id="PIRSF039101">
    <property type="entry name" value="LysRS2"/>
    <property type="match status" value="1"/>
</dbReference>
<dbReference type="InterPro" id="IPR006195">
    <property type="entry name" value="aa-tRNA-synth_II"/>
</dbReference>
<sequence>DAATEKLPAAERKRLKKEAEAKAKAEEKAKKAAEQAAKTEAAGEKPKKENMEDLDPSKYRENRMAAMKASPDPYPHKWDVNASIPALIERYSGLAAEEKKEDVIVSIGGRVKNKRESGAKLIFYTLFADGRKIQVMCQAQYHVGDKSFEETHRGINRGDIIGCKGCIGKSKTGELSVFPSEVKLLSMCMHMLPKDHQGLKDQEVRYRKRYLDLMMNEDVRNTFYTRSKIVNFIRHYLDSRGFLEVETPMMNMIAGGATAKPFITHHNDLNLDLFMRVAPELYLKMCVVGGLDRVYEIGRNFRNEGIDMTHNPEFTACEFYMAYADYNDLMDMTEELFSAMVLNIKGSYKFQFHPDGPDGEAIEIDFTPPWPRIPMVEEIEKKSGIKINRDFDSPEAVKVLDDLVTKLELECPPPRSAARLLDKLCGHYIEDNIVSPAFITEHPQIMSPLAKWHRSKPGVTERFEMFVNTKEICNAYTELNDPVRQLACFTGQASQKDAGDEEAQGVDHGFVEALEHGLPPTGGWGCGVDRLTMFLADKNNITGAQMGRSAPKLPAANWQGLSASARGRAASSSGEVVFDISDITEGLELYPVSQYPDEREFLLPTCSVLEV</sequence>
<dbReference type="CDD" id="cd04322">
    <property type="entry name" value="LysRS_N"/>
    <property type="match status" value="1"/>
</dbReference>
<dbReference type="PANTHER" id="PTHR42918:SF9">
    <property type="entry name" value="LYSINE--TRNA LIGASE"/>
    <property type="match status" value="1"/>
</dbReference>
<evidence type="ECO:0000256" key="3">
    <source>
        <dbReference type="ARBA" id="ARBA00022598"/>
    </source>
</evidence>
<feature type="non-terminal residue" evidence="13">
    <location>
        <position position="611"/>
    </location>
</feature>
<keyword evidence="6" id="KW-0648">Protein biosynthesis</keyword>
<dbReference type="InterPro" id="IPR002313">
    <property type="entry name" value="Lys-tRNA-ligase_II"/>
</dbReference>
<dbReference type="HAMAP" id="MF_00252">
    <property type="entry name" value="Lys_tRNA_synth_class2"/>
    <property type="match status" value="1"/>
</dbReference>
<dbReference type="InterPro" id="IPR004365">
    <property type="entry name" value="NA-bd_OB_tRNA"/>
</dbReference>
<dbReference type="Proteomes" id="UP001189429">
    <property type="component" value="Unassembled WGS sequence"/>
</dbReference>
<evidence type="ECO:0000256" key="8">
    <source>
        <dbReference type="ARBA" id="ARBA00030563"/>
    </source>
</evidence>
<accession>A0ABN9Y6C6</accession>
<dbReference type="InterPro" id="IPR044136">
    <property type="entry name" value="Lys-tRNA-ligase_II_N"/>
</dbReference>
<evidence type="ECO:0000256" key="5">
    <source>
        <dbReference type="ARBA" id="ARBA00022840"/>
    </source>
</evidence>
<feature type="compositionally biased region" description="Basic and acidic residues" evidence="11">
    <location>
        <begin position="41"/>
        <end position="57"/>
    </location>
</feature>
<organism evidence="13 14">
    <name type="scientific">Prorocentrum cordatum</name>
    <dbReference type="NCBI Taxonomy" id="2364126"/>
    <lineage>
        <taxon>Eukaryota</taxon>
        <taxon>Sar</taxon>
        <taxon>Alveolata</taxon>
        <taxon>Dinophyceae</taxon>
        <taxon>Prorocentrales</taxon>
        <taxon>Prorocentraceae</taxon>
        <taxon>Prorocentrum</taxon>
    </lineage>
</organism>
<feature type="domain" description="Aminoacyl-transfer RNA synthetases class-II family profile" evidence="12">
    <location>
        <begin position="226"/>
        <end position="551"/>
    </location>
</feature>
<dbReference type="Pfam" id="PF00152">
    <property type="entry name" value="tRNA-synt_2"/>
    <property type="match status" value="1"/>
</dbReference>
<evidence type="ECO:0000256" key="7">
    <source>
        <dbReference type="ARBA" id="ARBA00023146"/>
    </source>
</evidence>
<keyword evidence="5" id="KW-0067">ATP-binding</keyword>
<evidence type="ECO:0000256" key="9">
    <source>
        <dbReference type="ARBA" id="ARBA00048573"/>
    </source>
</evidence>
<keyword evidence="14" id="KW-1185">Reference proteome</keyword>
<dbReference type="EMBL" id="CAUYUJ010021963">
    <property type="protein sequence ID" value="CAK0908141.1"/>
    <property type="molecule type" value="Genomic_DNA"/>
</dbReference>
<dbReference type="PRINTS" id="PR00982">
    <property type="entry name" value="TRNASYNTHLYS"/>
</dbReference>
<proteinExistence type="inferred from homology"/>
<evidence type="ECO:0000256" key="2">
    <source>
        <dbReference type="ARBA" id="ARBA00013166"/>
    </source>
</evidence>
<dbReference type="NCBIfam" id="NF001756">
    <property type="entry name" value="PRK00484.1"/>
    <property type="match status" value="1"/>
</dbReference>